<feature type="transmembrane region" description="Helical" evidence="2">
    <location>
        <begin position="57"/>
        <end position="79"/>
    </location>
</feature>
<name>A0ABQ4JA37_9ACTN</name>
<feature type="compositionally biased region" description="Low complexity" evidence="1">
    <location>
        <begin position="132"/>
        <end position="148"/>
    </location>
</feature>
<protein>
    <submittedName>
        <fullName evidence="3">Uncharacterized protein</fullName>
    </submittedName>
</protein>
<dbReference type="Pfam" id="PF19953">
    <property type="entry name" value="EACC1"/>
    <property type="match status" value="1"/>
</dbReference>
<dbReference type="InterPro" id="IPR045428">
    <property type="entry name" value="EACC1"/>
</dbReference>
<accession>A0ABQ4JA37</accession>
<dbReference type="Proteomes" id="UP000653076">
    <property type="component" value="Unassembled WGS sequence"/>
</dbReference>
<keyword evidence="2" id="KW-0472">Membrane</keyword>
<dbReference type="EMBL" id="BOPC01000025">
    <property type="protein sequence ID" value="GIJ26886.1"/>
    <property type="molecule type" value="Genomic_DNA"/>
</dbReference>
<sequence>MSCGGLVDARITVSGGNELTELESLQEWLTDSAELRGRVMACELPPPPGALGPVLDAILLALAPGSVATAAATAVVSWLRHRAGGVRVEIELPDGRRLTLAADRVRELTDAQLRGQLADLLTALAPAADAGAASVAEPGQASSSRATAGGRGRRSKTDG</sequence>
<proteinExistence type="predicted"/>
<comment type="caution">
    <text evidence="3">The sequence shown here is derived from an EMBL/GenBank/DDBJ whole genome shotgun (WGS) entry which is preliminary data.</text>
</comment>
<keyword evidence="2" id="KW-1133">Transmembrane helix</keyword>
<evidence type="ECO:0000256" key="1">
    <source>
        <dbReference type="SAM" id="MobiDB-lite"/>
    </source>
</evidence>
<reference evidence="3 4" key="1">
    <citation type="submission" date="2021-01" db="EMBL/GenBank/DDBJ databases">
        <title>Whole genome shotgun sequence of Verrucosispora qiuiae NBRC 106684.</title>
        <authorList>
            <person name="Komaki H."/>
            <person name="Tamura T."/>
        </authorList>
    </citation>
    <scope>NUCLEOTIDE SEQUENCE [LARGE SCALE GENOMIC DNA]</scope>
    <source>
        <strain evidence="3 4">NBRC 106684</strain>
    </source>
</reference>
<keyword evidence="4" id="KW-1185">Reference proteome</keyword>
<gene>
    <name evidence="3" type="ORF">Vqi01_20480</name>
</gene>
<evidence type="ECO:0000313" key="3">
    <source>
        <dbReference type="EMBL" id="GIJ26886.1"/>
    </source>
</evidence>
<feature type="region of interest" description="Disordered" evidence="1">
    <location>
        <begin position="132"/>
        <end position="159"/>
    </location>
</feature>
<keyword evidence="2" id="KW-0812">Transmembrane</keyword>
<organism evidence="3 4">
    <name type="scientific">Micromonospora qiuiae</name>
    <dbReference type="NCBI Taxonomy" id="502268"/>
    <lineage>
        <taxon>Bacteria</taxon>
        <taxon>Bacillati</taxon>
        <taxon>Actinomycetota</taxon>
        <taxon>Actinomycetes</taxon>
        <taxon>Micromonosporales</taxon>
        <taxon>Micromonosporaceae</taxon>
        <taxon>Micromonospora</taxon>
    </lineage>
</organism>
<evidence type="ECO:0000256" key="2">
    <source>
        <dbReference type="SAM" id="Phobius"/>
    </source>
</evidence>
<evidence type="ECO:0000313" key="4">
    <source>
        <dbReference type="Proteomes" id="UP000653076"/>
    </source>
</evidence>